<keyword evidence="6" id="KW-0539">Nucleus</keyword>
<evidence type="ECO:0000256" key="1">
    <source>
        <dbReference type="ARBA" id="ARBA00004604"/>
    </source>
</evidence>
<dbReference type="GO" id="GO:0005730">
    <property type="term" value="C:nucleolus"/>
    <property type="evidence" value="ECO:0007669"/>
    <property type="project" value="UniProtKB-SubCell"/>
</dbReference>
<dbReference type="PANTHER" id="PTHR47708:SF2">
    <property type="entry name" value="SI:CH73-132F6.5"/>
    <property type="match status" value="1"/>
</dbReference>
<feature type="region of interest" description="Disordered" evidence="7">
    <location>
        <begin position="1"/>
        <end position="88"/>
    </location>
</feature>
<feature type="compositionally biased region" description="Polar residues" evidence="7">
    <location>
        <begin position="1"/>
        <end position="10"/>
    </location>
</feature>
<dbReference type="GO" id="GO:0005654">
    <property type="term" value="C:nucleoplasm"/>
    <property type="evidence" value="ECO:0007669"/>
    <property type="project" value="UniProtKB-SubCell"/>
</dbReference>
<dbReference type="Pfam" id="PF07767">
    <property type="entry name" value="Nop53"/>
    <property type="match status" value="1"/>
</dbReference>
<dbReference type="InterPro" id="IPR010839">
    <property type="entry name" value="AtuA_N"/>
</dbReference>
<dbReference type="AlphaFoldDB" id="A0AAD5T0M1"/>
<dbReference type="EMBL" id="JADGJH010001018">
    <property type="protein sequence ID" value="KAJ3119854.1"/>
    <property type="molecule type" value="Genomic_DNA"/>
</dbReference>
<feature type="compositionally biased region" description="Basic residues" evidence="7">
    <location>
        <begin position="29"/>
        <end position="38"/>
    </location>
</feature>
<dbReference type="Proteomes" id="UP001211907">
    <property type="component" value="Unassembled WGS sequence"/>
</dbReference>
<evidence type="ECO:0000313" key="10">
    <source>
        <dbReference type="EMBL" id="KAJ3119854.1"/>
    </source>
</evidence>
<dbReference type="PANTHER" id="PTHR47708">
    <property type="match status" value="1"/>
</dbReference>
<feature type="region of interest" description="Disordered" evidence="7">
    <location>
        <begin position="395"/>
        <end position="414"/>
    </location>
</feature>
<feature type="region of interest" description="Disordered" evidence="7">
    <location>
        <begin position="310"/>
        <end position="334"/>
    </location>
</feature>
<dbReference type="Pfam" id="PF07287">
    <property type="entry name" value="AtuA"/>
    <property type="match status" value="1"/>
</dbReference>
<proteinExistence type="inferred from homology"/>
<dbReference type="InterPro" id="IPR011687">
    <property type="entry name" value="Nop53/GLTSCR2"/>
</dbReference>
<evidence type="ECO:0000259" key="8">
    <source>
        <dbReference type="Pfam" id="PF07287"/>
    </source>
</evidence>
<sequence length="1062" mass="116459">MAPTTRTTKSTAEKGKRAGISKTNTKPTLKSKLKSKSKPKPEPKQVLVSVLEFQPESVPKTPTPVSLKAKQTSQAAVQKKSSGSRKGKKAWVKNVDIAQIETAIDDLRNEKRLTGSTVVDKTNAALFTIDKKGTERPTIPLKNRLLRIDEIIIPKSGFPAKQQLPRRKTTVVIHHDIKKDKLKLASKSLVLQIERIAKRLKENPNFMEDKSKRTRLTAADSSLWNESGETPVEFSNDPNDYLAHLRPKKVKKPNLPETKPMNIPAVKVSHSGASYNPSFPDHQNLLQAALDVELRKERINEEFKKKLSYPPELDDIDDENFFDSDEDEDQETQETEKVAVETFLMGPAKEQRKTRAERKKVARKAEAVRKEAHLKDQAKINNQVTKIAKIQKEINAQESAPKKQKKTKAPRLGPLLSKPLPLEIKLTDELPESLLKLKPEGNLFKDRFQSLQERSIIETRVPQGLDNPPNYIVADYLAEVTMGILARQSKANRGGFVTEFVDEVFVRNANSIVKKNLKIITNAGGLDPVACKIAIEKAAEKAGISIVVAAVLGDDAWKNTVQREQMLKCLANSDVVSFGHLGSTDVAKEEWPQGKEENILSVNIYMGVGGILHALKSNASIIVTGRVVDSALVLAPLMHEFNWSLTSFDLLAAGSLAGHIIECGCHATGGNFTDWRLVASSANGGYANMGYPIVEVEHDGSFVVTKPPKTGGLVSVGTVSEQMIYEVLDPAAYILPDVVLDMTEVKVSQVGPDRVLVIGAKGRAPSDLLKTSGVYVDGFKISAELMIGGEDSVEKGKAVGEAIVKRVSTVLKKLGQSDFTDYNIECLGAEHTYGPHSKATRTRETVLRITVCHQSKSALLLFGREVPASATSMAPGITGFGSGRASPSPNMRHFSVLVPKKYFPSHIVVGQDLAIVSVPYPKSNEIIYTAKPKKSPPSATSAFQPKKLVKVKLIELCLGRSGDKGDSVNIGLISRDRKFYPYLCQAVTIEKVKAWMGHLIMGSVVRYELPGSFALNFVCTKALGGGGLASLRIDRQGKTYGQMLLQMKIEVPENWSVANAKL</sequence>
<feature type="domain" description="Acyclic terpene utilisation N-terminal" evidence="8">
    <location>
        <begin position="467"/>
        <end position="905"/>
    </location>
</feature>
<keyword evidence="5" id="KW-0690">Ribosome biogenesis</keyword>
<evidence type="ECO:0000256" key="3">
    <source>
        <dbReference type="ARBA" id="ARBA00008838"/>
    </source>
</evidence>
<organism evidence="10 11">
    <name type="scientific">Physocladia obscura</name>
    <dbReference type="NCBI Taxonomy" id="109957"/>
    <lineage>
        <taxon>Eukaryota</taxon>
        <taxon>Fungi</taxon>
        <taxon>Fungi incertae sedis</taxon>
        <taxon>Chytridiomycota</taxon>
        <taxon>Chytridiomycota incertae sedis</taxon>
        <taxon>Chytridiomycetes</taxon>
        <taxon>Chytridiales</taxon>
        <taxon>Chytriomycetaceae</taxon>
        <taxon>Physocladia</taxon>
    </lineage>
</organism>
<dbReference type="InterPro" id="IPR056362">
    <property type="entry name" value="AtuA-like_ferredoxin_dom"/>
</dbReference>
<dbReference type="Pfam" id="PF23544">
    <property type="entry name" value="AtuA_ferredoxin"/>
    <property type="match status" value="1"/>
</dbReference>
<reference evidence="10" key="1">
    <citation type="submission" date="2020-05" db="EMBL/GenBank/DDBJ databases">
        <title>Phylogenomic resolution of chytrid fungi.</title>
        <authorList>
            <person name="Stajich J.E."/>
            <person name="Amses K."/>
            <person name="Simmons R."/>
            <person name="Seto K."/>
            <person name="Myers J."/>
            <person name="Bonds A."/>
            <person name="Quandt C.A."/>
            <person name="Barry K."/>
            <person name="Liu P."/>
            <person name="Grigoriev I."/>
            <person name="Longcore J.E."/>
            <person name="James T.Y."/>
        </authorList>
    </citation>
    <scope>NUCLEOTIDE SEQUENCE</scope>
    <source>
        <strain evidence="10">JEL0513</strain>
    </source>
</reference>
<comment type="subcellular location">
    <subcellularLocation>
        <location evidence="1">Nucleus</location>
        <location evidence="1">Nucleolus</location>
    </subcellularLocation>
    <subcellularLocation>
        <location evidence="2">Nucleus</location>
        <location evidence="2">Nucleoplasm</location>
    </subcellularLocation>
</comment>
<evidence type="ECO:0000256" key="5">
    <source>
        <dbReference type="ARBA" id="ARBA00022517"/>
    </source>
</evidence>
<evidence type="ECO:0000256" key="6">
    <source>
        <dbReference type="ARBA" id="ARBA00023242"/>
    </source>
</evidence>
<name>A0AAD5T0M1_9FUNG</name>
<comment type="similarity">
    <text evidence="3">Belongs to the NOP53 family.</text>
</comment>
<evidence type="ECO:0000256" key="4">
    <source>
        <dbReference type="ARBA" id="ARBA00018339"/>
    </source>
</evidence>
<evidence type="ECO:0000313" key="11">
    <source>
        <dbReference type="Proteomes" id="UP001211907"/>
    </source>
</evidence>
<evidence type="ECO:0000256" key="2">
    <source>
        <dbReference type="ARBA" id="ARBA00004642"/>
    </source>
</evidence>
<evidence type="ECO:0000259" key="9">
    <source>
        <dbReference type="Pfam" id="PF23544"/>
    </source>
</evidence>
<dbReference type="GO" id="GO:0042254">
    <property type="term" value="P:ribosome biogenesis"/>
    <property type="evidence" value="ECO:0007669"/>
    <property type="project" value="UniProtKB-KW"/>
</dbReference>
<keyword evidence="11" id="KW-1185">Reference proteome</keyword>
<accession>A0AAD5T0M1</accession>
<feature type="compositionally biased region" description="Acidic residues" evidence="7">
    <location>
        <begin position="312"/>
        <end position="333"/>
    </location>
</feature>
<protein>
    <recommendedName>
        <fullName evidence="4">Ribosome biogenesis protein NOP53</fullName>
    </recommendedName>
</protein>
<evidence type="ECO:0000256" key="7">
    <source>
        <dbReference type="SAM" id="MobiDB-lite"/>
    </source>
</evidence>
<feature type="domain" description="AtuA-like ferredoxin-fold" evidence="9">
    <location>
        <begin position="951"/>
        <end position="1049"/>
    </location>
</feature>
<gene>
    <name evidence="10" type="ORF">HK100_000127</name>
</gene>
<comment type="caution">
    <text evidence="10">The sequence shown here is derived from an EMBL/GenBank/DDBJ whole genome shotgun (WGS) entry which is preliminary data.</text>
</comment>